<comment type="caution">
    <text evidence="1">The sequence shown here is derived from an EMBL/GenBank/DDBJ whole genome shotgun (WGS) entry which is preliminary data.</text>
</comment>
<proteinExistence type="predicted"/>
<sequence length="464" mass="51985">MSVFPQNMSMPSISISSVLFTALAVMVGTLLNEALAIAKKLIPQQLLLSKLESLIGKYYSQMTLIIDEHINGVSINEMFQASEIYLCAKISPSVERLKVSKALGEEALRVTVDQGERIVDTYIGIQLTWQMICTEKTKTSTDNEIVEYRSIELSFYKKYTEMVLSTYLPYVLERSKAMKEENKIGKLYSCKGSRSSVNLNHPSTFHTLVTDPSLKKKLMDDLNAFLKRGGFYWRVGKAWKRGTKREVEGGEIVNQVVGGFGNEGRLSFEGPGEFQGFSSSSSSFSLAGIKRKSEEEDFENLIDRAINGTIVLAAGTVSIPLILSLPATVFSLTRKDQLKIKICIMLCFFFKLDLAGETALSLSANHLQKLRLSFQLTTPLGHPFKPLQVCILILACLFNNVPSYIKVVENFVCLRAFLKLKHETKVEHIFILGNSGEQFEITLVTSSDQSNLKFHFLLVKIYKS</sequence>
<dbReference type="Proteomes" id="UP001060215">
    <property type="component" value="Chromosome 6"/>
</dbReference>
<reference evidence="1 2" key="1">
    <citation type="journal article" date="2022" name="Plant J.">
        <title>Chromosome-level genome of Camellia lanceoleosa provides a valuable resource for understanding genome evolution and self-incompatibility.</title>
        <authorList>
            <person name="Gong W."/>
            <person name="Xiao S."/>
            <person name="Wang L."/>
            <person name="Liao Z."/>
            <person name="Chang Y."/>
            <person name="Mo W."/>
            <person name="Hu G."/>
            <person name="Li W."/>
            <person name="Zhao G."/>
            <person name="Zhu H."/>
            <person name="Hu X."/>
            <person name="Ji K."/>
            <person name="Xiang X."/>
            <person name="Song Q."/>
            <person name="Yuan D."/>
            <person name="Jin S."/>
            <person name="Zhang L."/>
        </authorList>
    </citation>
    <scope>NUCLEOTIDE SEQUENCE [LARGE SCALE GENOMIC DNA]</scope>
    <source>
        <strain evidence="1">SQ_2022a</strain>
    </source>
</reference>
<accession>A0ACC0I868</accession>
<protein>
    <submittedName>
        <fullName evidence="1">Protein HYPER-SENSITIVITY-RELATED 4</fullName>
    </submittedName>
</protein>
<evidence type="ECO:0000313" key="1">
    <source>
        <dbReference type="EMBL" id="KAI8021577.1"/>
    </source>
</evidence>
<gene>
    <name evidence="1" type="ORF">LOK49_LG03G00117</name>
</gene>
<dbReference type="EMBL" id="CM045763">
    <property type="protein sequence ID" value="KAI8021577.1"/>
    <property type="molecule type" value="Genomic_DNA"/>
</dbReference>
<organism evidence="1 2">
    <name type="scientific">Camellia lanceoleosa</name>
    <dbReference type="NCBI Taxonomy" id="1840588"/>
    <lineage>
        <taxon>Eukaryota</taxon>
        <taxon>Viridiplantae</taxon>
        <taxon>Streptophyta</taxon>
        <taxon>Embryophyta</taxon>
        <taxon>Tracheophyta</taxon>
        <taxon>Spermatophyta</taxon>
        <taxon>Magnoliopsida</taxon>
        <taxon>eudicotyledons</taxon>
        <taxon>Gunneridae</taxon>
        <taxon>Pentapetalae</taxon>
        <taxon>asterids</taxon>
        <taxon>Ericales</taxon>
        <taxon>Theaceae</taxon>
        <taxon>Camellia</taxon>
    </lineage>
</organism>
<name>A0ACC0I868_9ERIC</name>
<evidence type="ECO:0000313" key="2">
    <source>
        <dbReference type="Proteomes" id="UP001060215"/>
    </source>
</evidence>
<keyword evidence="2" id="KW-1185">Reference proteome</keyword>